<gene>
    <name evidence="2" type="ORF">GGR17_003381</name>
</gene>
<organism evidence="2 3">
    <name type="scientific">Actibacterium naphthalenivorans</name>
    <dbReference type="NCBI Taxonomy" id="1614693"/>
    <lineage>
        <taxon>Bacteria</taxon>
        <taxon>Pseudomonadati</taxon>
        <taxon>Pseudomonadota</taxon>
        <taxon>Alphaproteobacteria</taxon>
        <taxon>Rhodobacterales</taxon>
        <taxon>Roseobacteraceae</taxon>
        <taxon>Actibacterium</taxon>
    </lineage>
</organism>
<feature type="signal peptide" evidence="1">
    <location>
        <begin position="1"/>
        <end position="34"/>
    </location>
</feature>
<dbReference type="Proteomes" id="UP000585681">
    <property type="component" value="Unassembled WGS sequence"/>
</dbReference>
<sequence length="170" mass="18563">MGKRDQQRQHTGWRRRLSALLALLAVIAATPLAAACTDGAVDLRGGWGQARFTVELADDPAERSRGLMFRETLPASHGMLFVYDHPQHAVFWMKNTLIPLDMLFVDTQGRVRRIHENAIPHDTTQIDGGPGVLAVLEINGGLSRRLGITEGSVLRHPAFGPGAAWPCDAP</sequence>
<dbReference type="PANTHER" id="PTHR37953">
    <property type="entry name" value="UPF0127 PROTEIN MJ1496"/>
    <property type="match status" value="1"/>
</dbReference>
<dbReference type="Gene3D" id="2.60.120.1140">
    <property type="entry name" value="Protein of unknown function DUF192"/>
    <property type="match status" value="1"/>
</dbReference>
<dbReference type="AlphaFoldDB" id="A0A840CLD3"/>
<proteinExistence type="predicted"/>
<dbReference type="InterPro" id="IPR038695">
    <property type="entry name" value="Saro_0823-like_sf"/>
</dbReference>
<dbReference type="Pfam" id="PF02643">
    <property type="entry name" value="DUF192"/>
    <property type="match status" value="1"/>
</dbReference>
<evidence type="ECO:0000256" key="1">
    <source>
        <dbReference type="SAM" id="SignalP"/>
    </source>
</evidence>
<dbReference type="EMBL" id="JACIEQ010000006">
    <property type="protein sequence ID" value="MBB4023546.1"/>
    <property type="molecule type" value="Genomic_DNA"/>
</dbReference>
<reference evidence="2" key="1">
    <citation type="submission" date="2020-08" db="EMBL/GenBank/DDBJ databases">
        <title>Genomic Encyclopedia of Type Strains, Phase IV (KMG-IV): sequencing the most valuable type-strain genomes for metagenomic binning, comparative biology and taxonomic classification.</title>
        <authorList>
            <person name="Goeker M."/>
        </authorList>
    </citation>
    <scope>NUCLEOTIDE SEQUENCE [LARGE SCALE GENOMIC DNA]</scope>
    <source>
        <strain evidence="2">DSM 105040</strain>
    </source>
</reference>
<evidence type="ECO:0008006" key="4">
    <source>
        <dbReference type="Google" id="ProtNLM"/>
    </source>
</evidence>
<name>A0A840CLD3_9RHOB</name>
<evidence type="ECO:0000313" key="2">
    <source>
        <dbReference type="EMBL" id="MBB4023546.1"/>
    </source>
</evidence>
<dbReference type="RefSeq" id="WP_054539118.1">
    <property type="nucleotide sequence ID" value="NZ_JACIEQ010000006.1"/>
</dbReference>
<accession>A0A840CLD3</accession>
<dbReference type="PANTHER" id="PTHR37953:SF1">
    <property type="entry name" value="UPF0127 PROTEIN MJ1496"/>
    <property type="match status" value="1"/>
</dbReference>
<evidence type="ECO:0000313" key="3">
    <source>
        <dbReference type="Proteomes" id="UP000585681"/>
    </source>
</evidence>
<dbReference type="InterPro" id="IPR003795">
    <property type="entry name" value="DUF192"/>
</dbReference>
<protein>
    <recommendedName>
        <fullName evidence="4">DUF192 domain-containing protein</fullName>
    </recommendedName>
</protein>
<keyword evidence="1" id="KW-0732">Signal</keyword>
<feature type="chain" id="PRO_5032998736" description="DUF192 domain-containing protein" evidence="1">
    <location>
        <begin position="35"/>
        <end position="170"/>
    </location>
</feature>
<comment type="caution">
    <text evidence="2">The sequence shown here is derived from an EMBL/GenBank/DDBJ whole genome shotgun (WGS) entry which is preliminary data.</text>
</comment>
<keyword evidence="3" id="KW-1185">Reference proteome</keyword>